<organism evidence="1 2">
    <name type="scientific">Tissierella pigra</name>
    <dbReference type="NCBI Taxonomy" id="2607614"/>
    <lineage>
        <taxon>Bacteria</taxon>
        <taxon>Bacillati</taxon>
        <taxon>Bacillota</taxon>
        <taxon>Tissierellia</taxon>
        <taxon>Tissierellales</taxon>
        <taxon>Tissierellaceae</taxon>
        <taxon>Tissierella</taxon>
    </lineage>
</organism>
<dbReference type="Proteomes" id="UP000469523">
    <property type="component" value="Unassembled WGS sequence"/>
</dbReference>
<gene>
    <name evidence="1" type="ORF">FYJ83_11580</name>
</gene>
<dbReference type="InterPro" id="IPR004027">
    <property type="entry name" value="SEC_C_motif"/>
</dbReference>
<keyword evidence="2" id="KW-1185">Reference proteome</keyword>
<dbReference type="PANTHER" id="PTHR33747:SF1">
    <property type="entry name" value="ADENYLATE CYCLASE-ASSOCIATED CAP C-TERMINAL DOMAIN-CONTAINING PROTEIN"/>
    <property type="match status" value="1"/>
</dbReference>
<dbReference type="RefSeq" id="WP_154440763.1">
    <property type="nucleotide sequence ID" value="NZ_JAHLPJ010000002.1"/>
</dbReference>
<reference evidence="1 2" key="1">
    <citation type="submission" date="2019-09" db="EMBL/GenBank/DDBJ databases">
        <title>In-depth cultivation of the pig gut microbiome towards novel bacterial diversity and tailored functional studies.</title>
        <authorList>
            <person name="Wylensek D."/>
            <person name="Hitch T.C.A."/>
            <person name="Clavel T."/>
        </authorList>
    </citation>
    <scope>NUCLEOTIDE SEQUENCE [LARGE SCALE GENOMIC DNA]</scope>
    <source>
        <strain evidence="1 2">WCA3-693-APC-4?</strain>
    </source>
</reference>
<dbReference type="PANTHER" id="PTHR33747">
    <property type="entry name" value="UPF0225 PROTEIN SCO1677"/>
    <property type="match status" value="1"/>
</dbReference>
<protein>
    <recommendedName>
        <fullName evidence="3">SEC-C motif-containing protein</fullName>
    </recommendedName>
</protein>
<dbReference type="EMBL" id="VUNQ01000025">
    <property type="protein sequence ID" value="MSU02111.1"/>
    <property type="molecule type" value="Genomic_DNA"/>
</dbReference>
<dbReference type="SUPFAM" id="SSF103642">
    <property type="entry name" value="Sec-C motif"/>
    <property type="match status" value="1"/>
</dbReference>
<comment type="caution">
    <text evidence="1">The sequence shown here is derived from an EMBL/GenBank/DDBJ whole genome shotgun (WGS) entry which is preliminary data.</text>
</comment>
<evidence type="ECO:0008006" key="3">
    <source>
        <dbReference type="Google" id="ProtNLM"/>
    </source>
</evidence>
<accession>A0A6N7XJ49</accession>
<name>A0A6N7XJ49_9FIRM</name>
<dbReference type="Gene3D" id="3.10.450.50">
    <property type="match status" value="1"/>
</dbReference>
<evidence type="ECO:0000313" key="2">
    <source>
        <dbReference type="Proteomes" id="UP000469523"/>
    </source>
</evidence>
<proteinExistence type="predicted"/>
<sequence>MSQLTQYIIALSNLYGMVYKDKVLEVYNSQNKVQVNLSDIEELLTSPPEELETAFIYPHQDYFVHETILESDDFDLLLIKKGDKPYYVPNKNELLNYLDEAYFERTNEYTALLNYVKKNFFRNDDEKAEWLCEDIQGRCQFGAGIQTILETFNDRGISFCDLEQVNEVTQLIIDLSNNIRIWENNGFTPHEIFERFEKIHLRPLPDKPFDFNTSNARDINTRQKIGRNDPCPCGSGKKYKKCCLGKDYNQL</sequence>
<evidence type="ECO:0000313" key="1">
    <source>
        <dbReference type="EMBL" id="MSU02111.1"/>
    </source>
</evidence>
<dbReference type="AlphaFoldDB" id="A0A6N7XJ49"/>
<dbReference type="Pfam" id="PF02810">
    <property type="entry name" value="SEC-C"/>
    <property type="match status" value="1"/>
</dbReference>